<gene>
    <name evidence="10" type="ORF">BK666_07320</name>
</gene>
<dbReference type="Gene3D" id="1.20.1600.10">
    <property type="entry name" value="Outer membrane efflux proteins (OEP)"/>
    <property type="match status" value="1"/>
</dbReference>
<reference evidence="10 11" key="1">
    <citation type="submission" date="2016-10" db="EMBL/GenBank/DDBJ databases">
        <title>Comparative genome analysis of multiple Pseudomonas spp. focuses on biocontrol and plant growth promoting traits.</title>
        <authorList>
            <person name="Tao X.-Y."/>
            <person name="Taylor C.G."/>
        </authorList>
    </citation>
    <scope>NUCLEOTIDE SEQUENCE [LARGE SCALE GENOMIC DNA]</scope>
    <source>
        <strain evidence="10 11">37A10</strain>
    </source>
</reference>
<dbReference type="Proteomes" id="UP000285349">
    <property type="component" value="Unassembled WGS sequence"/>
</dbReference>
<evidence type="ECO:0000313" key="10">
    <source>
        <dbReference type="EMBL" id="RON49402.1"/>
    </source>
</evidence>
<proteinExistence type="inferred from homology"/>
<dbReference type="EMBL" id="MOBQ01000008">
    <property type="protein sequence ID" value="RON49402.1"/>
    <property type="molecule type" value="Genomic_DNA"/>
</dbReference>
<dbReference type="Pfam" id="PF02321">
    <property type="entry name" value="OEP"/>
    <property type="match status" value="2"/>
</dbReference>
<dbReference type="GO" id="GO:0009279">
    <property type="term" value="C:cell outer membrane"/>
    <property type="evidence" value="ECO:0007669"/>
    <property type="project" value="UniProtKB-SubCell"/>
</dbReference>
<evidence type="ECO:0000256" key="9">
    <source>
        <dbReference type="RuleBase" id="RU362097"/>
    </source>
</evidence>
<dbReference type="GO" id="GO:0015562">
    <property type="term" value="F:efflux transmembrane transporter activity"/>
    <property type="evidence" value="ECO:0007669"/>
    <property type="project" value="InterPro"/>
</dbReference>
<evidence type="ECO:0000256" key="1">
    <source>
        <dbReference type="ARBA" id="ARBA00004459"/>
    </source>
</evidence>
<dbReference type="InterPro" id="IPR010131">
    <property type="entry name" value="MdtP/NodT-like"/>
</dbReference>
<keyword evidence="8 9" id="KW-0449">Lipoprotein</keyword>
<name>A0A423KB98_9PSED</name>
<accession>A0A423KB98</accession>
<dbReference type="PANTHER" id="PTHR30203">
    <property type="entry name" value="OUTER MEMBRANE CATION EFFLUX PROTEIN"/>
    <property type="match status" value="1"/>
</dbReference>
<keyword evidence="3 9" id="KW-1134">Transmembrane beta strand</keyword>
<protein>
    <submittedName>
        <fullName evidence="10">RND transporter</fullName>
    </submittedName>
</protein>
<dbReference type="NCBIfam" id="TIGR01845">
    <property type="entry name" value="outer_NodT"/>
    <property type="match status" value="1"/>
</dbReference>
<evidence type="ECO:0000256" key="6">
    <source>
        <dbReference type="ARBA" id="ARBA00023139"/>
    </source>
</evidence>
<sequence length="511" mass="56979">MLIRSGPLLLLVLGFSGCARVGPDFQPPGEEWVKHWSTPALEHASERGESPDLRQWWQVFNDPVLDQLITDADAHNSSLKIAGLRVMEARAQLGIAQAGRYPQLQQANVDLLYAERRQYSGSNPKNSSFWQFSEGFDVGWELDFWGRFSRAIESSDASYFAAQANYEDVLVLLRAQVADTYFSLRTTEARLRVARDNTRQQKRSLEITRKLFNSGQTAELDLQQARTQYLGTLASIPNLEDQLHRTRNALAVLTGQAPGELPQVTDNEELIPLLDRAVLQDVPANLLLRRPDVRAAELNVAAQSALIGVAVSDFYPSLTLLGSIVWTASSVGGTPNNLDFVGGPSLRWNLFDHGQISNNVRVQDARLQQLIESYRDTVRQAAREADDAAGGLSKSLERERILRQAEVAAKRSLVLARAQYTEGFSDFQRVLDAQRALLEQQDNYLISRSNAVSNLIALYKALGGGWYAAQPIVDRATQKQMEKRTDWGDLLDEPAATQPAFPLPDKVNNHE</sequence>
<keyword evidence="4 9" id="KW-0812">Transmembrane</keyword>
<organism evidence="10 11">
    <name type="scientific">Pseudomonas frederiksbergensis</name>
    <dbReference type="NCBI Taxonomy" id="104087"/>
    <lineage>
        <taxon>Bacteria</taxon>
        <taxon>Pseudomonadati</taxon>
        <taxon>Pseudomonadota</taxon>
        <taxon>Gammaproteobacteria</taxon>
        <taxon>Pseudomonadales</taxon>
        <taxon>Pseudomonadaceae</taxon>
        <taxon>Pseudomonas</taxon>
    </lineage>
</organism>
<dbReference type="OrthoDB" id="9770517at2"/>
<dbReference type="RefSeq" id="WP_123509059.1">
    <property type="nucleotide sequence ID" value="NZ_MOBQ01000008.1"/>
</dbReference>
<evidence type="ECO:0000256" key="2">
    <source>
        <dbReference type="ARBA" id="ARBA00007613"/>
    </source>
</evidence>
<comment type="caution">
    <text evidence="10">The sequence shown here is derived from an EMBL/GenBank/DDBJ whole genome shotgun (WGS) entry which is preliminary data.</text>
</comment>
<evidence type="ECO:0000256" key="3">
    <source>
        <dbReference type="ARBA" id="ARBA00022452"/>
    </source>
</evidence>
<keyword evidence="5 9" id="KW-0472">Membrane</keyword>
<dbReference type="PANTHER" id="PTHR30203:SF32">
    <property type="entry name" value="CATION EFFLUX SYSTEM PROTEIN CUSC"/>
    <property type="match status" value="1"/>
</dbReference>
<dbReference type="InterPro" id="IPR003423">
    <property type="entry name" value="OMP_efflux"/>
</dbReference>
<dbReference type="Gene3D" id="2.20.200.10">
    <property type="entry name" value="Outer membrane efflux proteins (OEP)"/>
    <property type="match status" value="1"/>
</dbReference>
<dbReference type="AlphaFoldDB" id="A0A423KB98"/>
<evidence type="ECO:0000313" key="11">
    <source>
        <dbReference type="Proteomes" id="UP000285349"/>
    </source>
</evidence>
<comment type="similarity">
    <text evidence="2 9">Belongs to the outer membrane factor (OMF) (TC 1.B.17) family.</text>
</comment>
<keyword evidence="7" id="KW-0998">Cell outer membrane</keyword>
<evidence type="ECO:0000256" key="8">
    <source>
        <dbReference type="ARBA" id="ARBA00023288"/>
    </source>
</evidence>
<keyword evidence="6 9" id="KW-0564">Palmitate</keyword>
<comment type="subcellular location">
    <subcellularLocation>
        <location evidence="1 9">Cell outer membrane</location>
        <topology evidence="1 9">Lipid-anchor</topology>
    </subcellularLocation>
</comment>
<evidence type="ECO:0000256" key="4">
    <source>
        <dbReference type="ARBA" id="ARBA00022692"/>
    </source>
</evidence>
<dbReference type="PROSITE" id="PS51257">
    <property type="entry name" value="PROKAR_LIPOPROTEIN"/>
    <property type="match status" value="1"/>
</dbReference>
<dbReference type="SUPFAM" id="SSF56954">
    <property type="entry name" value="Outer membrane efflux proteins (OEP)"/>
    <property type="match status" value="1"/>
</dbReference>
<evidence type="ECO:0000256" key="7">
    <source>
        <dbReference type="ARBA" id="ARBA00023237"/>
    </source>
</evidence>
<evidence type="ECO:0000256" key="5">
    <source>
        <dbReference type="ARBA" id="ARBA00023136"/>
    </source>
</evidence>